<accession>A0A654LWQ3</accession>
<evidence type="ECO:0000313" key="2">
    <source>
        <dbReference type="Proteomes" id="UP000058925"/>
    </source>
</evidence>
<dbReference type="EMBL" id="CP012850">
    <property type="protein sequence ID" value="ALI35250.1"/>
    <property type="molecule type" value="Genomic_DNA"/>
</dbReference>
<dbReference type="AlphaFoldDB" id="A0A654LWQ3"/>
<proteinExistence type="predicted"/>
<gene>
    <name evidence="1" type="ORF">NMY3_01045</name>
</gene>
<protein>
    <submittedName>
        <fullName evidence="1">Uncharacterized protein</fullName>
    </submittedName>
</protein>
<keyword evidence="2" id="KW-1185">Reference proteome</keyword>
<evidence type="ECO:0000313" key="1">
    <source>
        <dbReference type="EMBL" id="ALI35250.1"/>
    </source>
</evidence>
<dbReference type="Proteomes" id="UP000058925">
    <property type="component" value="Chromosome"/>
</dbReference>
<name>A0A654LWQ3_9ARCH</name>
<organism evidence="1 2">
    <name type="scientific">Candidatus Nitrosocosmicus oleophilus</name>
    <dbReference type="NCBI Taxonomy" id="1353260"/>
    <lineage>
        <taxon>Archaea</taxon>
        <taxon>Nitrososphaerota</taxon>
        <taxon>Nitrososphaeria</taxon>
        <taxon>Nitrososphaerales</taxon>
        <taxon>Nitrososphaeraceae</taxon>
        <taxon>Candidatus Nitrosocosmicus</taxon>
    </lineage>
</organism>
<reference evidence="2" key="1">
    <citation type="submission" date="2015-10" db="EMBL/GenBank/DDBJ databases">
        <title>Niche specialization of a soil ammonia-oxidizing archaeon, Candidatus Nitrosocosmicus oleophilus.</title>
        <authorList>
            <person name="Jung M.-Y."/>
            <person name="Rhee S.-K."/>
        </authorList>
    </citation>
    <scope>NUCLEOTIDE SEQUENCE [LARGE SCALE GENOMIC DNA]</scope>
    <source>
        <strain evidence="2">MY3</strain>
    </source>
</reference>
<sequence length="63" mass="7157">MNANGVGGCPTSHTYTTQELLLYVVTNMKYNENFLRESEFTNARINALIKINIIESGVRVFIF</sequence>
<dbReference type="KEGG" id="taa:NMY3_01045"/>